<name>A0A7C4TVE9_9BACT</name>
<reference evidence="1" key="1">
    <citation type="journal article" date="2020" name="mSystems">
        <title>Genome- and Community-Level Interaction Insights into Carbon Utilization and Element Cycling Functions of Hydrothermarchaeota in Hydrothermal Sediment.</title>
        <authorList>
            <person name="Zhou Z."/>
            <person name="Liu Y."/>
            <person name="Xu W."/>
            <person name="Pan J."/>
            <person name="Luo Z.H."/>
            <person name="Li M."/>
        </authorList>
    </citation>
    <scope>NUCLEOTIDE SEQUENCE [LARGE SCALE GENOMIC DNA]</scope>
    <source>
        <strain evidence="1">SpSt-794</strain>
    </source>
</reference>
<dbReference type="AlphaFoldDB" id="A0A7C4TVE9"/>
<evidence type="ECO:0000313" key="1">
    <source>
        <dbReference type="EMBL" id="HGW60108.1"/>
    </source>
</evidence>
<comment type="caution">
    <text evidence="1">The sequence shown here is derived from an EMBL/GenBank/DDBJ whole genome shotgun (WGS) entry which is preliminary data.</text>
</comment>
<dbReference type="EMBL" id="DTHV01000047">
    <property type="protein sequence ID" value="HGW60108.1"/>
    <property type="molecule type" value="Genomic_DNA"/>
</dbReference>
<gene>
    <name evidence="1" type="ORF">ENV82_01520</name>
</gene>
<sequence>MNVEKNEAIKNSLKETKERRKTQTPVVYELKLQNLTDNDIETLERLFLEAKWFRNFVVADITNRLNKNTWKLKEVDVKVKDKLEKREITHLGSQIKQEIVDRVGDDLRALHNSRAKGNKVGTLKFKSEVDSISLKQYGNTYGIDFKHNKVHIQNIKKRFRVLGLHQILDDAEITKGELIRKPSGYYLYVTAYLNKEPATVKTKKGKIKEKNVEHFNKPLGIVTKSIHVVYTYAHFSYHLDRIPICCIMWHKANKCLA</sequence>
<organism evidence="1">
    <name type="scientific">Caldisericum exile</name>
    <dbReference type="NCBI Taxonomy" id="693075"/>
    <lineage>
        <taxon>Bacteria</taxon>
        <taxon>Pseudomonadati</taxon>
        <taxon>Caldisericota/Cryosericota group</taxon>
        <taxon>Caldisericota</taxon>
        <taxon>Caldisericia</taxon>
        <taxon>Caldisericales</taxon>
        <taxon>Caldisericaceae</taxon>
        <taxon>Caldisericum</taxon>
    </lineage>
</organism>
<accession>A0A7C4TVE9</accession>
<proteinExistence type="predicted"/>
<protein>
    <submittedName>
        <fullName evidence="1">Uncharacterized protein</fullName>
    </submittedName>
</protein>